<keyword evidence="2" id="KW-1185">Reference proteome</keyword>
<organism evidence="1 2">
    <name type="scientific">Burkholderia aenigmatica</name>
    <dbReference type="NCBI Taxonomy" id="2015348"/>
    <lineage>
        <taxon>Bacteria</taxon>
        <taxon>Pseudomonadati</taxon>
        <taxon>Pseudomonadota</taxon>
        <taxon>Betaproteobacteria</taxon>
        <taxon>Burkholderiales</taxon>
        <taxon>Burkholderiaceae</taxon>
        <taxon>Burkholderia</taxon>
        <taxon>Burkholderia cepacia complex</taxon>
    </lineage>
</organism>
<dbReference type="EMBL" id="CABVQG010000016">
    <property type="protein sequence ID" value="VWC89785.1"/>
    <property type="molecule type" value="Genomic_DNA"/>
</dbReference>
<evidence type="ECO:0000313" key="2">
    <source>
        <dbReference type="Proteomes" id="UP000494120"/>
    </source>
</evidence>
<evidence type="ECO:0000313" key="1">
    <source>
        <dbReference type="EMBL" id="VWC89785.1"/>
    </source>
</evidence>
<sequence length="481" mass="48831">MTTNVPAPSFGTTGFVAPAESAILAGRQADINTAFGGNVNPGLTTPQGQIAQSDTAIIGDANDQFLALANGVDPAYAAGRMQDAIGRIYYIERNPAQPTVLQISCNGLTGVPIPANSALIQDSAGNIYSCTDTVTIPSGGSVTTSFACTTTGPIPVPATNGVSIYQAISGWDSVTCLSGVVGNNVESRADFEYRRSQSVALNAQGSLPSVLGAVFDVTNVLDAYATENVNGFTSGASVIGSISGTTLTVTTADPGWTGSGLPGAITVGQMVTGAGIAQGTLITALGSGIGGTGTYAINISQTVGSQAMTIASGGVQLVKNSLYVAAYGGAAQDICNAIWTKKSPGCNYNGNTSATVIDMGTTGNPYSPPYPQYTVTYETPTPTSVVFLVAMQSNASVPSNAVQLVQNAVLQSFTGADNGPRARIGSWIFASRFYANIAALGPWAMIYSIQVGVGVANQNSVLMAINQVPTCAASNITVSFS</sequence>
<reference evidence="1 2" key="1">
    <citation type="submission" date="2019-09" db="EMBL/GenBank/DDBJ databases">
        <authorList>
            <person name="Depoorter E."/>
        </authorList>
    </citation>
    <scope>NUCLEOTIDE SEQUENCE [LARGE SCALE GENOMIC DNA]</scope>
    <source>
        <strain evidence="1 2">R-17378</strain>
    </source>
</reference>
<protein>
    <submittedName>
        <fullName evidence="1">Phage Mu protein gp47-like protein</fullName>
    </submittedName>
</protein>
<name>A0ABY6Y1B4_9BURK</name>
<proteinExistence type="predicted"/>
<dbReference type="Proteomes" id="UP000494120">
    <property type="component" value="Unassembled WGS sequence"/>
</dbReference>
<dbReference type="RefSeq" id="WP_174958538.1">
    <property type="nucleotide sequence ID" value="NZ_CABVQG010000016.1"/>
</dbReference>
<comment type="caution">
    <text evidence="1">The sequence shown here is derived from an EMBL/GenBank/DDBJ whole genome shotgun (WGS) entry which is preliminary data.</text>
</comment>
<gene>
    <name evidence="1" type="ORF">BLA17378_04487</name>
</gene>
<accession>A0ABY6Y1B4</accession>